<dbReference type="InterPro" id="IPR029068">
    <property type="entry name" value="Glyas_Bleomycin-R_OHBP_Dase"/>
</dbReference>
<sequence length="121" mass="13295">MTVELNHTIVYAHDKSVSARFLADILGVPVGSPAGHFVPVELGNGVTLDYADADDIRAQHYAFLVDEEDFDAAFARIRSSGADYFADPGHRRPREINHRGGGRGVYFTDPNGHNLELLTRS</sequence>
<evidence type="ECO:0000259" key="1">
    <source>
        <dbReference type="PROSITE" id="PS51819"/>
    </source>
</evidence>
<proteinExistence type="predicted"/>
<comment type="caution">
    <text evidence="2">The sequence shown here is derived from an EMBL/GenBank/DDBJ whole genome shotgun (WGS) entry which is preliminary data.</text>
</comment>
<dbReference type="Pfam" id="PF00903">
    <property type="entry name" value="Glyoxalase"/>
    <property type="match status" value="1"/>
</dbReference>
<dbReference type="Gene3D" id="3.10.180.10">
    <property type="entry name" value="2,3-Dihydroxybiphenyl 1,2-Dioxygenase, domain 1"/>
    <property type="match status" value="1"/>
</dbReference>
<feature type="domain" description="VOC" evidence="1">
    <location>
        <begin position="4"/>
        <end position="120"/>
    </location>
</feature>
<accession>A0A9X4M503</accession>
<dbReference type="PROSITE" id="PS51819">
    <property type="entry name" value="VOC"/>
    <property type="match status" value="1"/>
</dbReference>
<gene>
    <name evidence="2" type="ORF">NVS88_20420</name>
</gene>
<dbReference type="CDD" id="cd08351">
    <property type="entry name" value="ChaP_like"/>
    <property type="match status" value="1"/>
</dbReference>
<dbReference type="AlphaFoldDB" id="A0A9X4M503"/>
<dbReference type="EMBL" id="JANRHA010000019">
    <property type="protein sequence ID" value="MDG3016922.1"/>
    <property type="molecule type" value="Genomic_DNA"/>
</dbReference>
<evidence type="ECO:0000313" key="3">
    <source>
        <dbReference type="Proteomes" id="UP001152755"/>
    </source>
</evidence>
<dbReference type="SUPFAM" id="SSF54593">
    <property type="entry name" value="Glyoxalase/Bleomycin resistance protein/Dihydroxybiphenyl dioxygenase"/>
    <property type="match status" value="1"/>
</dbReference>
<dbReference type="RefSeq" id="WP_277830286.1">
    <property type="nucleotide sequence ID" value="NZ_JAAIVF010000001.1"/>
</dbReference>
<dbReference type="InterPro" id="IPR037523">
    <property type="entry name" value="VOC_core"/>
</dbReference>
<protein>
    <submittedName>
        <fullName evidence="2">VOC family protein</fullName>
    </submittedName>
</protein>
<name>A0A9X4M503_9ACTN</name>
<reference evidence="2" key="1">
    <citation type="submission" date="2022-08" db="EMBL/GenBank/DDBJ databases">
        <title>Genome analysis of Corynebacteriales strain.</title>
        <authorList>
            <person name="Lee S.D."/>
        </authorList>
    </citation>
    <scope>NUCLEOTIDE SEQUENCE</scope>
    <source>
        <strain evidence="2">D3-21</strain>
    </source>
</reference>
<keyword evidence="3" id="KW-1185">Reference proteome</keyword>
<organism evidence="2 3">
    <name type="scientific">Speluncibacter jeojiensis</name>
    <dbReference type="NCBI Taxonomy" id="2710754"/>
    <lineage>
        <taxon>Bacteria</taxon>
        <taxon>Bacillati</taxon>
        <taxon>Actinomycetota</taxon>
        <taxon>Actinomycetes</taxon>
        <taxon>Mycobacteriales</taxon>
        <taxon>Speluncibacteraceae</taxon>
        <taxon>Speluncibacter</taxon>
    </lineage>
</organism>
<evidence type="ECO:0000313" key="2">
    <source>
        <dbReference type="EMBL" id="MDG3016922.1"/>
    </source>
</evidence>
<dbReference type="InterPro" id="IPR004360">
    <property type="entry name" value="Glyas_Fos-R_dOase_dom"/>
</dbReference>
<dbReference type="Proteomes" id="UP001152755">
    <property type="component" value="Unassembled WGS sequence"/>
</dbReference>